<accession>A0AAN8WVK0</accession>
<dbReference type="AlphaFoldDB" id="A0AAN8WVK0"/>
<organism evidence="2 3">
    <name type="scientific">Halocaridina rubra</name>
    <name type="common">Hawaiian red shrimp</name>
    <dbReference type="NCBI Taxonomy" id="373956"/>
    <lineage>
        <taxon>Eukaryota</taxon>
        <taxon>Metazoa</taxon>
        <taxon>Ecdysozoa</taxon>
        <taxon>Arthropoda</taxon>
        <taxon>Crustacea</taxon>
        <taxon>Multicrustacea</taxon>
        <taxon>Malacostraca</taxon>
        <taxon>Eumalacostraca</taxon>
        <taxon>Eucarida</taxon>
        <taxon>Decapoda</taxon>
        <taxon>Pleocyemata</taxon>
        <taxon>Caridea</taxon>
        <taxon>Atyoidea</taxon>
        <taxon>Atyidae</taxon>
        <taxon>Halocaridina</taxon>
    </lineage>
</organism>
<dbReference type="EMBL" id="JAXCGZ010018903">
    <property type="protein sequence ID" value="KAK7067189.1"/>
    <property type="molecule type" value="Genomic_DNA"/>
</dbReference>
<protein>
    <recommendedName>
        <fullName evidence="4">PiggyBac transposable element-derived protein 4 C-terminal zinc-ribbon domain-containing protein</fullName>
    </recommendedName>
</protein>
<comment type="caution">
    <text evidence="2">The sequence shown here is derived from an EMBL/GenBank/DDBJ whole genome shotgun (WGS) entry which is preliminary data.</text>
</comment>
<feature type="compositionally biased region" description="Basic residues" evidence="1">
    <location>
        <begin position="63"/>
        <end position="81"/>
    </location>
</feature>
<evidence type="ECO:0000313" key="3">
    <source>
        <dbReference type="Proteomes" id="UP001381693"/>
    </source>
</evidence>
<proteinExistence type="predicted"/>
<reference evidence="2 3" key="1">
    <citation type="submission" date="2023-11" db="EMBL/GenBank/DDBJ databases">
        <title>Halocaridina rubra genome assembly.</title>
        <authorList>
            <person name="Smith C."/>
        </authorList>
    </citation>
    <scope>NUCLEOTIDE SEQUENCE [LARGE SCALE GENOMIC DNA]</scope>
    <source>
        <strain evidence="2">EP-1</strain>
        <tissue evidence="2">Whole</tissue>
    </source>
</reference>
<gene>
    <name evidence="2" type="ORF">SK128_024518</name>
</gene>
<keyword evidence="3" id="KW-1185">Reference proteome</keyword>
<evidence type="ECO:0000256" key="1">
    <source>
        <dbReference type="SAM" id="MobiDB-lite"/>
    </source>
</evidence>
<feature type="region of interest" description="Disordered" evidence="1">
    <location>
        <begin position="40"/>
        <end position="88"/>
    </location>
</feature>
<name>A0AAN8WVK0_HALRR</name>
<dbReference type="Proteomes" id="UP001381693">
    <property type="component" value="Unassembled WGS sequence"/>
</dbReference>
<evidence type="ECO:0008006" key="4">
    <source>
        <dbReference type="Google" id="ProtNLM"/>
    </source>
</evidence>
<sequence>MKRISIILPVTWVERNVLTVAAAALAAVVAAVENRNPQSYHSLHSLHHPSTRLPPYNSQNRHPAAHRHHHHHHHGLRHLAHKSSGNNSSPYAGVVATEMIMSVDGTQHCLIQEGYKRWRCKRCNVNGHEKRTKFKCHKCNVALCPPCFQHYHLGNEEQQLGLSYGQKME</sequence>
<evidence type="ECO:0000313" key="2">
    <source>
        <dbReference type="EMBL" id="KAK7067189.1"/>
    </source>
</evidence>